<keyword evidence="2" id="KW-1185">Reference proteome</keyword>
<dbReference type="RefSeq" id="WP_130424177.1">
    <property type="nucleotide sequence ID" value="NZ_SHKW01000002.1"/>
</dbReference>
<sequence>MTSEQELRQKLRKIAALFEGATTTGERDAAAALNRIRAALSAAENTERTIEMNFRLPDRWGRRLFLALCRRYGLRPYRYPRQRYSTVVLRAPESFIKETLWPEYLEISRALDDYLNEATERIIREEVFGDAAEAEERTEAPPKHLPAIGFSLEAED</sequence>
<dbReference type="AlphaFoldDB" id="A0A4Q7YH53"/>
<dbReference type="Proteomes" id="UP000292958">
    <property type="component" value="Unassembled WGS sequence"/>
</dbReference>
<evidence type="ECO:0000313" key="2">
    <source>
        <dbReference type="Proteomes" id="UP000292958"/>
    </source>
</evidence>
<organism evidence="1 2">
    <name type="scientific">Edaphobacter modestus</name>
    <dbReference type="NCBI Taxonomy" id="388466"/>
    <lineage>
        <taxon>Bacteria</taxon>
        <taxon>Pseudomonadati</taxon>
        <taxon>Acidobacteriota</taxon>
        <taxon>Terriglobia</taxon>
        <taxon>Terriglobales</taxon>
        <taxon>Acidobacteriaceae</taxon>
        <taxon>Edaphobacter</taxon>
    </lineage>
</organism>
<evidence type="ECO:0000313" key="1">
    <source>
        <dbReference type="EMBL" id="RZU35725.1"/>
    </source>
</evidence>
<protein>
    <submittedName>
        <fullName evidence="1">Uncharacterized protein</fullName>
    </submittedName>
</protein>
<accession>A0A4Q7YH53</accession>
<comment type="caution">
    <text evidence="1">The sequence shown here is derived from an EMBL/GenBank/DDBJ whole genome shotgun (WGS) entry which is preliminary data.</text>
</comment>
<gene>
    <name evidence="1" type="ORF">BDD14_5819</name>
</gene>
<dbReference type="OrthoDB" id="558552at2"/>
<name>A0A4Q7YH53_9BACT</name>
<proteinExistence type="predicted"/>
<reference evidence="1 2" key="1">
    <citation type="submission" date="2019-02" db="EMBL/GenBank/DDBJ databases">
        <title>Genomic Encyclopedia of Archaeal and Bacterial Type Strains, Phase II (KMG-II): from individual species to whole genera.</title>
        <authorList>
            <person name="Goeker M."/>
        </authorList>
    </citation>
    <scope>NUCLEOTIDE SEQUENCE [LARGE SCALE GENOMIC DNA]</scope>
    <source>
        <strain evidence="1 2">DSM 18101</strain>
    </source>
</reference>
<dbReference type="EMBL" id="SHKW01000002">
    <property type="protein sequence ID" value="RZU35725.1"/>
    <property type="molecule type" value="Genomic_DNA"/>
</dbReference>